<dbReference type="InterPro" id="IPR011009">
    <property type="entry name" value="Kinase-like_dom_sf"/>
</dbReference>
<dbReference type="SUPFAM" id="SSF56112">
    <property type="entry name" value="Protein kinase-like (PK-like)"/>
    <property type="match status" value="1"/>
</dbReference>
<evidence type="ECO:0000313" key="4">
    <source>
        <dbReference type="EMBL" id="KDQ54704.1"/>
    </source>
</evidence>
<keyword evidence="5" id="KW-1185">Reference proteome</keyword>
<dbReference type="EMBL" id="KL197728">
    <property type="protein sequence ID" value="KDQ54704.1"/>
    <property type="molecule type" value="Genomic_DNA"/>
</dbReference>
<sequence>MVCPWLENGSVSKYLDCCNDLLSLSQRLQLLSEVCCGLSYLHSFSMIYGDLTGSNILLDHQGNACLCDFGVSSVMAEFQGTSCFTSNIGGAVRWAAIELYRVQPDGFERTVSIMSDIYSFGSVMLEVGANL</sequence>
<dbReference type="Pfam" id="PF07714">
    <property type="entry name" value="PK_Tyr_Ser-Thr"/>
    <property type="match status" value="1"/>
</dbReference>
<dbReference type="PANTHER" id="PTHR27001:SF931">
    <property type="entry name" value="OS11G0664100 PROTEIN"/>
    <property type="match status" value="1"/>
</dbReference>
<dbReference type="STRING" id="933084.A0A067PIS0"/>
<dbReference type="Gene3D" id="1.10.510.10">
    <property type="entry name" value="Transferase(Phosphotransferase) domain 1"/>
    <property type="match status" value="1"/>
</dbReference>
<keyword evidence="1" id="KW-0547">Nucleotide-binding</keyword>
<dbReference type="GO" id="GO:0005886">
    <property type="term" value="C:plasma membrane"/>
    <property type="evidence" value="ECO:0007669"/>
    <property type="project" value="TreeGrafter"/>
</dbReference>
<dbReference type="GO" id="GO:0005524">
    <property type="term" value="F:ATP binding"/>
    <property type="evidence" value="ECO:0007669"/>
    <property type="project" value="UniProtKB-KW"/>
</dbReference>
<name>A0A067PIS0_9AGAM</name>
<protein>
    <recommendedName>
        <fullName evidence="3">Protein kinase domain-containing protein</fullName>
    </recommendedName>
</protein>
<dbReference type="InterPro" id="IPR001245">
    <property type="entry name" value="Ser-Thr/Tyr_kinase_cat_dom"/>
</dbReference>
<evidence type="ECO:0000313" key="5">
    <source>
        <dbReference type="Proteomes" id="UP000027265"/>
    </source>
</evidence>
<dbReference type="OrthoDB" id="5809314at2759"/>
<dbReference type="GO" id="GO:0004672">
    <property type="term" value="F:protein kinase activity"/>
    <property type="evidence" value="ECO:0007669"/>
    <property type="project" value="InterPro"/>
</dbReference>
<dbReference type="HOGENOM" id="CLU_000288_7_18_1"/>
<accession>A0A067PIS0</accession>
<organism evidence="4 5">
    <name type="scientific">Jaapia argillacea MUCL 33604</name>
    <dbReference type="NCBI Taxonomy" id="933084"/>
    <lineage>
        <taxon>Eukaryota</taxon>
        <taxon>Fungi</taxon>
        <taxon>Dikarya</taxon>
        <taxon>Basidiomycota</taxon>
        <taxon>Agaricomycotina</taxon>
        <taxon>Agaricomycetes</taxon>
        <taxon>Agaricomycetidae</taxon>
        <taxon>Jaapiales</taxon>
        <taxon>Jaapiaceae</taxon>
        <taxon>Jaapia</taxon>
    </lineage>
</organism>
<dbReference type="PROSITE" id="PS00109">
    <property type="entry name" value="PROTEIN_KINASE_TYR"/>
    <property type="match status" value="1"/>
</dbReference>
<evidence type="ECO:0000256" key="2">
    <source>
        <dbReference type="ARBA" id="ARBA00022840"/>
    </source>
</evidence>
<dbReference type="InterPro" id="IPR008266">
    <property type="entry name" value="Tyr_kinase_AS"/>
</dbReference>
<dbReference type="AlphaFoldDB" id="A0A067PIS0"/>
<dbReference type="PROSITE" id="PS50011">
    <property type="entry name" value="PROTEIN_KINASE_DOM"/>
    <property type="match status" value="1"/>
</dbReference>
<keyword evidence="2" id="KW-0067">ATP-binding</keyword>
<gene>
    <name evidence="4" type="ORF">JAAARDRAFT_402050</name>
</gene>
<dbReference type="InterPro" id="IPR000719">
    <property type="entry name" value="Prot_kinase_dom"/>
</dbReference>
<dbReference type="PANTHER" id="PTHR27001">
    <property type="entry name" value="OS01G0253100 PROTEIN"/>
    <property type="match status" value="1"/>
</dbReference>
<dbReference type="Proteomes" id="UP000027265">
    <property type="component" value="Unassembled WGS sequence"/>
</dbReference>
<dbReference type="InParanoid" id="A0A067PIS0"/>
<evidence type="ECO:0000256" key="1">
    <source>
        <dbReference type="ARBA" id="ARBA00022741"/>
    </source>
</evidence>
<proteinExistence type="predicted"/>
<evidence type="ECO:0000259" key="3">
    <source>
        <dbReference type="PROSITE" id="PS50011"/>
    </source>
</evidence>
<reference evidence="5" key="1">
    <citation type="journal article" date="2014" name="Proc. Natl. Acad. Sci. U.S.A.">
        <title>Extensive sampling of basidiomycete genomes demonstrates inadequacy of the white-rot/brown-rot paradigm for wood decay fungi.</title>
        <authorList>
            <person name="Riley R."/>
            <person name="Salamov A.A."/>
            <person name="Brown D.W."/>
            <person name="Nagy L.G."/>
            <person name="Floudas D."/>
            <person name="Held B.W."/>
            <person name="Levasseur A."/>
            <person name="Lombard V."/>
            <person name="Morin E."/>
            <person name="Otillar R."/>
            <person name="Lindquist E.A."/>
            <person name="Sun H."/>
            <person name="LaButti K.M."/>
            <person name="Schmutz J."/>
            <person name="Jabbour D."/>
            <person name="Luo H."/>
            <person name="Baker S.E."/>
            <person name="Pisabarro A.G."/>
            <person name="Walton J.D."/>
            <person name="Blanchette R.A."/>
            <person name="Henrissat B."/>
            <person name="Martin F."/>
            <person name="Cullen D."/>
            <person name="Hibbett D.S."/>
            <person name="Grigoriev I.V."/>
        </authorList>
    </citation>
    <scope>NUCLEOTIDE SEQUENCE [LARGE SCALE GENOMIC DNA]</scope>
    <source>
        <strain evidence="5">MUCL 33604</strain>
    </source>
</reference>
<feature type="domain" description="Protein kinase" evidence="3">
    <location>
        <begin position="1"/>
        <end position="131"/>
    </location>
</feature>